<gene>
    <name evidence="2" type="primary">ABSGL_02371.1 scaffold 3364</name>
</gene>
<name>A0A168LJI5_ABSGL</name>
<evidence type="ECO:0000313" key="3">
    <source>
        <dbReference type="Proteomes" id="UP000078561"/>
    </source>
</evidence>
<feature type="compositionally biased region" description="Polar residues" evidence="1">
    <location>
        <begin position="95"/>
        <end position="108"/>
    </location>
</feature>
<reference evidence="2" key="1">
    <citation type="submission" date="2016-04" db="EMBL/GenBank/DDBJ databases">
        <authorList>
            <person name="Evans L.H."/>
            <person name="Alamgir A."/>
            <person name="Owens N."/>
            <person name="Weber N.D."/>
            <person name="Virtaneva K."/>
            <person name="Barbian K."/>
            <person name="Babar A."/>
            <person name="Rosenke K."/>
        </authorList>
    </citation>
    <scope>NUCLEOTIDE SEQUENCE [LARGE SCALE GENOMIC DNA]</scope>
    <source>
        <strain evidence="2">CBS 101.48</strain>
    </source>
</reference>
<dbReference type="EMBL" id="LT551459">
    <property type="protein sequence ID" value="SAL96921.1"/>
    <property type="molecule type" value="Genomic_DNA"/>
</dbReference>
<keyword evidence="3" id="KW-1185">Reference proteome</keyword>
<evidence type="ECO:0000256" key="1">
    <source>
        <dbReference type="SAM" id="MobiDB-lite"/>
    </source>
</evidence>
<organism evidence="2">
    <name type="scientific">Absidia glauca</name>
    <name type="common">Pin mould</name>
    <dbReference type="NCBI Taxonomy" id="4829"/>
    <lineage>
        <taxon>Eukaryota</taxon>
        <taxon>Fungi</taxon>
        <taxon>Fungi incertae sedis</taxon>
        <taxon>Mucoromycota</taxon>
        <taxon>Mucoromycotina</taxon>
        <taxon>Mucoromycetes</taxon>
        <taxon>Mucorales</taxon>
        <taxon>Cunninghamellaceae</taxon>
        <taxon>Absidia</taxon>
    </lineage>
</organism>
<dbReference type="InParanoid" id="A0A168LJI5"/>
<accession>A0A168LJI5</accession>
<proteinExistence type="predicted"/>
<feature type="region of interest" description="Disordered" evidence="1">
    <location>
        <begin position="88"/>
        <end position="108"/>
    </location>
</feature>
<protein>
    <submittedName>
        <fullName evidence="2">Uncharacterized protein</fullName>
    </submittedName>
</protein>
<sequence length="315" mass="36244">MTRQNNDNDTVMDDATKPVSKLENILALVKKHKDNREKHSDALEASIHQNLYRQNKIWDDAALVKALTTADRLYEDVKSLYRNAYPDEPALEPANKSQQPPKEHGQQSTILPVEIPVLATEDDKVDTPIGKIHHNAAGFIKNFEKLMIVKKVDVHKEYSNYIDWALGTSYAAHLNEKRQQLAKGEKETWEMVKQWLTLFNDTPVQRFRNLNAIFRCQWTPRMASDTLSASFRETMEEIGLNKFSPTEIAAAVTMLQAPPAWQTEFKEQMLLALTKGQSSVDDIAKCRIRQNQALMWHSEEYTPKTEHDDRKTIVK</sequence>
<dbReference type="AlphaFoldDB" id="A0A168LJI5"/>
<dbReference type="Proteomes" id="UP000078561">
    <property type="component" value="Unassembled WGS sequence"/>
</dbReference>
<evidence type="ECO:0000313" key="2">
    <source>
        <dbReference type="EMBL" id="SAL96921.1"/>
    </source>
</evidence>